<keyword evidence="6" id="KW-1185">Reference proteome</keyword>
<keyword evidence="3" id="KW-0732">Signal</keyword>
<evidence type="ECO:0000256" key="1">
    <source>
        <dbReference type="ARBA" id="ARBA00012468"/>
    </source>
</evidence>
<protein>
    <recommendedName>
        <fullName evidence="1">glutathione gamma-glutamylcysteinyltransferase</fullName>
        <ecNumber evidence="1">2.3.2.15</ecNumber>
    </recommendedName>
</protein>
<dbReference type="InterPro" id="IPR038765">
    <property type="entry name" value="Papain-like_cys_pep_sf"/>
</dbReference>
<accession>A0ABT4LFG5</accession>
<evidence type="ECO:0000256" key="3">
    <source>
        <dbReference type="SAM" id="SignalP"/>
    </source>
</evidence>
<feature type="signal peptide" evidence="3">
    <location>
        <begin position="1"/>
        <end position="25"/>
    </location>
</feature>
<comment type="caution">
    <text evidence="5">The sequence shown here is derived from an EMBL/GenBank/DDBJ whole genome shotgun (WGS) entry which is preliminary data.</text>
</comment>
<dbReference type="Pfam" id="PF05023">
    <property type="entry name" value="Phytochelatin"/>
    <property type="match status" value="1"/>
</dbReference>
<dbReference type="SUPFAM" id="SSF54001">
    <property type="entry name" value="Cysteine proteinases"/>
    <property type="match status" value="1"/>
</dbReference>
<dbReference type="RefSeq" id="WP_269422029.1">
    <property type="nucleotide sequence ID" value="NZ_JAPWGY010000001.1"/>
</dbReference>
<proteinExistence type="predicted"/>
<organism evidence="5 6">
    <name type="scientific">Kiloniella laminariae</name>
    <dbReference type="NCBI Taxonomy" id="454162"/>
    <lineage>
        <taxon>Bacteria</taxon>
        <taxon>Pseudomonadati</taxon>
        <taxon>Pseudomonadota</taxon>
        <taxon>Alphaproteobacteria</taxon>
        <taxon>Rhodospirillales</taxon>
        <taxon>Kiloniellaceae</taxon>
        <taxon>Kiloniella</taxon>
    </lineage>
</organism>
<dbReference type="PROSITE" id="PS51443">
    <property type="entry name" value="PCS"/>
    <property type="match status" value="1"/>
</dbReference>
<gene>
    <name evidence="5" type="ORF">O4H49_03520</name>
</gene>
<dbReference type="EC" id="2.3.2.15" evidence="1"/>
<dbReference type="InterPro" id="IPR038156">
    <property type="entry name" value="PCS_N_sf"/>
</dbReference>
<feature type="chain" id="PRO_5045447323" description="glutathione gamma-glutamylcysteinyltransferase" evidence="3">
    <location>
        <begin position="26"/>
        <end position="257"/>
    </location>
</feature>
<keyword evidence="2" id="KW-0104">Cadmium</keyword>
<feature type="domain" description="Peptidase C83" evidence="4">
    <location>
        <begin position="17"/>
        <end position="257"/>
    </location>
</feature>
<sequence length="257" mass="27397">MLRASVLYSLVLFSGAAGLSGFAVADEPAPKLGPFAVPITTDAGFLRTSPAPDYWAFASYVKPQFTSSACSIATVTATLNGLRGLPPHAEDTVTTQPALLELVADPVWSAVSAEDGDGVMFDQLEDFTRKAVHALAQQDARLASWQVTSWKPATNDAATLASLRAQLAKNEASADDALMIYFNQGVLTGDWDGPHISLIGAYDAAQDRVLILEVDQEWYIPYWSPVPKLLEAMLKPTSADHGVLEGQTGGFVGISKL</sequence>
<dbReference type="Proteomes" id="UP001069802">
    <property type="component" value="Unassembled WGS sequence"/>
</dbReference>
<dbReference type="Gene3D" id="3.90.70.30">
    <property type="entry name" value="Phytochelatin synthase, N-terminal domain"/>
    <property type="match status" value="1"/>
</dbReference>
<evidence type="ECO:0000313" key="6">
    <source>
        <dbReference type="Proteomes" id="UP001069802"/>
    </source>
</evidence>
<evidence type="ECO:0000313" key="5">
    <source>
        <dbReference type="EMBL" id="MCZ4279832.1"/>
    </source>
</evidence>
<evidence type="ECO:0000259" key="4">
    <source>
        <dbReference type="PROSITE" id="PS51443"/>
    </source>
</evidence>
<evidence type="ECO:0000256" key="2">
    <source>
        <dbReference type="ARBA" id="ARBA00022539"/>
    </source>
</evidence>
<reference evidence="5" key="1">
    <citation type="submission" date="2022-12" db="EMBL/GenBank/DDBJ databases">
        <title>Bacterial isolates from different developmental stages of Nematostella vectensis.</title>
        <authorList>
            <person name="Fraune S."/>
        </authorList>
    </citation>
    <scope>NUCLEOTIDE SEQUENCE</scope>
    <source>
        <strain evidence="5">G21630-S1</strain>
    </source>
</reference>
<dbReference type="InterPro" id="IPR007719">
    <property type="entry name" value="PCS_N"/>
</dbReference>
<dbReference type="EMBL" id="JAPWGY010000001">
    <property type="protein sequence ID" value="MCZ4279832.1"/>
    <property type="molecule type" value="Genomic_DNA"/>
</dbReference>
<name>A0ABT4LFG5_9PROT</name>